<feature type="repeat" description="TPR" evidence="1">
    <location>
        <begin position="184"/>
        <end position="217"/>
    </location>
</feature>
<evidence type="ECO:0000256" key="2">
    <source>
        <dbReference type="SAM" id="Coils"/>
    </source>
</evidence>
<dbReference type="Gene3D" id="1.25.40.10">
    <property type="entry name" value="Tetratricopeptide repeat domain"/>
    <property type="match status" value="1"/>
</dbReference>
<protein>
    <submittedName>
        <fullName evidence="4">TolA-binding protein</fullName>
    </submittedName>
</protein>
<name>A0A1M7TVQ6_9RHOB</name>
<dbReference type="AlphaFoldDB" id="A0A1M7TVQ6"/>
<dbReference type="Proteomes" id="UP000184066">
    <property type="component" value="Unassembled WGS sequence"/>
</dbReference>
<dbReference type="InterPro" id="IPR011990">
    <property type="entry name" value="TPR-like_helical_dom_sf"/>
</dbReference>
<dbReference type="Pfam" id="PF13432">
    <property type="entry name" value="TPR_16"/>
    <property type="match status" value="1"/>
</dbReference>
<accession>A0A1M7TVQ6</accession>
<keyword evidence="3" id="KW-0732">Signal</keyword>
<organism evidence="4 5">
    <name type="scientific">Oceanicella actignis</name>
    <dbReference type="NCBI Taxonomy" id="1189325"/>
    <lineage>
        <taxon>Bacteria</taxon>
        <taxon>Pseudomonadati</taxon>
        <taxon>Pseudomonadota</taxon>
        <taxon>Alphaproteobacteria</taxon>
        <taxon>Rhodobacterales</taxon>
        <taxon>Paracoccaceae</taxon>
        <taxon>Oceanicella</taxon>
    </lineage>
</organism>
<keyword evidence="5" id="KW-1185">Reference proteome</keyword>
<evidence type="ECO:0000313" key="5">
    <source>
        <dbReference type="Proteomes" id="UP000184066"/>
    </source>
</evidence>
<dbReference type="PROSITE" id="PS50005">
    <property type="entry name" value="TPR"/>
    <property type="match status" value="1"/>
</dbReference>
<gene>
    <name evidence="4" type="ORF">SAMN05216200_110109</name>
</gene>
<dbReference type="STRING" id="1189325.SAMN04488119_101529"/>
<dbReference type="Pfam" id="PF13174">
    <property type="entry name" value="TPR_6"/>
    <property type="match status" value="1"/>
</dbReference>
<feature type="coiled-coil region" evidence="2">
    <location>
        <begin position="37"/>
        <end position="64"/>
    </location>
</feature>
<dbReference type="SUPFAM" id="SSF48452">
    <property type="entry name" value="TPR-like"/>
    <property type="match status" value="1"/>
</dbReference>
<sequence length="233" mass="24241">MGALMRALAGAGLASAILAAGPAAAQQAAGGDAYARIQKLEEEIRRLNGRVELLENQLRLIAEDGGRRLNDVEFRLTELEGGDVSVVGDPIPLGREGAAPAGAPAVAVTEQAAFDAARAALQEGDAAKAEALLAAFLRDFGDGPLADEARLLLGRAQLAQNKLRPAAETFLAATTAAPDGPLVAEHLLELGRTLALLGQRDEACLTFDELLRRRPDSAPAEAARKEREGLGCP</sequence>
<feature type="signal peptide" evidence="3">
    <location>
        <begin position="1"/>
        <end position="25"/>
    </location>
</feature>
<evidence type="ECO:0000256" key="1">
    <source>
        <dbReference type="PROSITE-ProRule" id="PRU00339"/>
    </source>
</evidence>
<dbReference type="InterPro" id="IPR019734">
    <property type="entry name" value="TPR_rpt"/>
</dbReference>
<feature type="chain" id="PRO_5009929538" evidence="3">
    <location>
        <begin position="26"/>
        <end position="233"/>
    </location>
</feature>
<proteinExistence type="predicted"/>
<evidence type="ECO:0000256" key="3">
    <source>
        <dbReference type="SAM" id="SignalP"/>
    </source>
</evidence>
<evidence type="ECO:0000313" key="4">
    <source>
        <dbReference type="EMBL" id="SHN74806.1"/>
    </source>
</evidence>
<dbReference type="RefSeq" id="WP_072748176.1">
    <property type="nucleotide sequence ID" value="NZ_FOHL01000001.1"/>
</dbReference>
<keyword evidence="1" id="KW-0802">TPR repeat</keyword>
<keyword evidence="2" id="KW-0175">Coiled coil</keyword>
<dbReference type="EMBL" id="FRDL01000010">
    <property type="protein sequence ID" value="SHN74806.1"/>
    <property type="molecule type" value="Genomic_DNA"/>
</dbReference>
<reference evidence="4 5" key="1">
    <citation type="submission" date="2016-12" db="EMBL/GenBank/DDBJ databases">
        <authorList>
            <person name="Song W.-J."/>
            <person name="Kurnit D.M."/>
        </authorList>
    </citation>
    <scope>NUCLEOTIDE SEQUENCE [LARGE SCALE GENOMIC DNA]</scope>
    <source>
        <strain evidence="4 5">CGMCC 1.10808</strain>
    </source>
</reference>